<keyword evidence="5" id="KW-0527">Neuropeptide</keyword>
<feature type="region of interest" description="Disordered" evidence="6">
    <location>
        <begin position="216"/>
        <end position="255"/>
    </location>
</feature>
<comment type="subcellular location">
    <subcellularLocation>
        <location evidence="1">Secreted</location>
    </subcellularLocation>
</comment>
<organism evidence="8">
    <name type="scientific">Periplaneta americana</name>
    <name type="common">American cockroach</name>
    <name type="synonym">Blatta americana</name>
    <dbReference type="NCBI Taxonomy" id="6978"/>
    <lineage>
        <taxon>Eukaryota</taxon>
        <taxon>Metazoa</taxon>
        <taxon>Ecdysozoa</taxon>
        <taxon>Arthropoda</taxon>
        <taxon>Hexapoda</taxon>
        <taxon>Insecta</taxon>
        <taxon>Pterygota</taxon>
        <taxon>Neoptera</taxon>
        <taxon>Polyneoptera</taxon>
        <taxon>Dictyoptera</taxon>
        <taxon>Blattodea</taxon>
        <taxon>Blattoidea</taxon>
        <taxon>Blattidae</taxon>
        <taxon>Blattinae</taxon>
        <taxon>Periplaneta</taxon>
    </lineage>
</organism>
<gene>
    <name evidence="8" type="primary">capa</name>
</gene>
<evidence type="ECO:0000256" key="1">
    <source>
        <dbReference type="ARBA" id="ARBA00004613"/>
    </source>
</evidence>
<sequence>MSQILIFCATIHLILLVSSIHCNGEESETLSTNTNTRRGSSGLISMPRVGRSDLTWTYQSPGDPTNSKNRRGSSSGLISMPRVGRAFLTLTPGSHVDSYVEAKRGASGLIPVMRNGRTDPLWQLPGAHLEQYLSGKRGASGLIPVMRNGRTDPLWSLSADAVFDDDGTVLSVPGKRGGGGSGETSGMWFGPRLGKRSKRSADFPWTLVTVREFPADSRDYTPRLGRESEEQEDCCDLTDDDSQSSQNGRSPHSHN</sequence>
<dbReference type="GO" id="GO:0005184">
    <property type="term" value="F:neuropeptide hormone activity"/>
    <property type="evidence" value="ECO:0007669"/>
    <property type="project" value="InterPro"/>
</dbReference>
<dbReference type="Pfam" id="PF08111">
    <property type="entry name" value="Pea-VEAacid"/>
    <property type="match status" value="1"/>
</dbReference>
<name>A0A0C4MBR6_PERAM</name>
<comment type="similarity">
    <text evidence="2">Belongs to the periviscerokinin family.</text>
</comment>
<feature type="compositionally biased region" description="Polar residues" evidence="6">
    <location>
        <begin position="243"/>
        <end position="255"/>
    </location>
</feature>
<protein>
    <submittedName>
        <fullName evidence="8">Capa protein</fullName>
    </submittedName>
</protein>
<dbReference type="GO" id="GO:0007218">
    <property type="term" value="P:neuropeptide signaling pathway"/>
    <property type="evidence" value="ECO:0007669"/>
    <property type="project" value="UniProtKB-KW"/>
</dbReference>
<evidence type="ECO:0000256" key="7">
    <source>
        <dbReference type="SAM" id="SignalP"/>
    </source>
</evidence>
<dbReference type="AlphaFoldDB" id="A0A0C4MBR6"/>
<dbReference type="InterPro" id="IPR013231">
    <property type="entry name" value="Periviscerokinin"/>
</dbReference>
<feature type="compositionally biased region" description="Polar residues" evidence="6">
    <location>
        <begin position="54"/>
        <end position="77"/>
    </location>
</feature>
<feature type="signal peptide" evidence="7">
    <location>
        <begin position="1"/>
        <end position="19"/>
    </location>
</feature>
<evidence type="ECO:0000256" key="3">
    <source>
        <dbReference type="ARBA" id="ARBA00022525"/>
    </source>
</evidence>
<proteinExistence type="evidence at transcript level"/>
<feature type="compositionally biased region" description="Acidic residues" evidence="6">
    <location>
        <begin position="229"/>
        <end position="242"/>
    </location>
</feature>
<evidence type="ECO:0000256" key="6">
    <source>
        <dbReference type="SAM" id="MobiDB-lite"/>
    </source>
</evidence>
<evidence type="ECO:0000256" key="2">
    <source>
        <dbReference type="ARBA" id="ARBA00007338"/>
    </source>
</evidence>
<dbReference type="EMBL" id="KF836433">
    <property type="protein sequence ID" value="AIK03056.1"/>
    <property type="molecule type" value="mRNA"/>
</dbReference>
<feature type="region of interest" description="Disordered" evidence="6">
    <location>
        <begin position="27"/>
        <end position="78"/>
    </location>
</feature>
<feature type="region of interest" description="Disordered" evidence="6">
    <location>
        <begin position="172"/>
        <end position="197"/>
    </location>
</feature>
<reference evidence="8" key="1">
    <citation type="journal article" date="2014" name="EuPA Open Proteomics">
        <title>Identification of two capa cDNA transcripts and detailed peptidomic characterization of their peptide products in Periplaneta americana.</title>
        <authorList>
            <person name="Neupert S."/>
            <person name="Derst C."/>
            <person name="Sturm S."/>
            <person name="Predel R."/>
        </authorList>
    </citation>
    <scope>NUCLEOTIDE SEQUENCE</scope>
</reference>
<keyword evidence="3" id="KW-0964">Secreted</keyword>
<evidence type="ECO:0000256" key="5">
    <source>
        <dbReference type="ARBA" id="ARBA00023320"/>
    </source>
</evidence>
<feature type="compositionally biased region" description="Basic and acidic residues" evidence="6">
    <location>
        <begin position="216"/>
        <end position="228"/>
    </location>
</feature>
<keyword evidence="4" id="KW-0027">Amidation</keyword>
<keyword evidence="7" id="KW-0732">Signal</keyword>
<accession>A0A0C4MBR6</accession>
<dbReference type="Pfam" id="PF08259">
    <property type="entry name" value="Periviscerokin"/>
    <property type="match status" value="2"/>
</dbReference>
<dbReference type="GO" id="GO:0005576">
    <property type="term" value="C:extracellular region"/>
    <property type="evidence" value="ECO:0007669"/>
    <property type="project" value="UniProtKB-SubCell"/>
</dbReference>
<evidence type="ECO:0000313" key="8">
    <source>
        <dbReference type="EMBL" id="AIK03056.1"/>
    </source>
</evidence>
<evidence type="ECO:0000256" key="4">
    <source>
        <dbReference type="ARBA" id="ARBA00022815"/>
    </source>
</evidence>
<dbReference type="InterPro" id="IPR012593">
    <property type="entry name" value="Pea-VEAacid"/>
</dbReference>
<feature type="chain" id="PRO_5002180616" evidence="7">
    <location>
        <begin position="20"/>
        <end position="255"/>
    </location>
</feature>